<organism evidence="1 2">
    <name type="scientific">Gossypium raimondii</name>
    <name type="common">Peruvian cotton</name>
    <name type="synonym">Gossypium klotzschianum subsp. raimondii</name>
    <dbReference type="NCBI Taxonomy" id="29730"/>
    <lineage>
        <taxon>Eukaryota</taxon>
        <taxon>Viridiplantae</taxon>
        <taxon>Streptophyta</taxon>
        <taxon>Embryophyta</taxon>
        <taxon>Tracheophyta</taxon>
        <taxon>Spermatophyta</taxon>
        <taxon>Magnoliopsida</taxon>
        <taxon>eudicotyledons</taxon>
        <taxon>Gunneridae</taxon>
        <taxon>Pentapetalae</taxon>
        <taxon>rosids</taxon>
        <taxon>malvids</taxon>
        <taxon>Malvales</taxon>
        <taxon>Malvaceae</taxon>
        <taxon>Malvoideae</taxon>
        <taxon>Gossypium</taxon>
    </lineage>
</organism>
<name>A0A7J8PTZ6_GOSRA</name>
<reference evidence="1 2" key="1">
    <citation type="journal article" date="2019" name="Genome Biol. Evol.">
        <title>Insights into the evolution of the New World diploid cottons (Gossypium, subgenus Houzingenia) based on genome sequencing.</title>
        <authorList>
            <person name="Grover C.E."/>
            <person name="Arick M.A. 2nd"/>
            <person name="Thrash A."/>
            <person name="Conover J.L."/>
            <person name="Sanders W.S."/>
            <person name="Peterson D.G."/>
            <person name="Frelichowski J.E."/>
            <person name="Scheffler J.A."/>
            <person name="Scheffler B.E."/>
            <person name="Wendel J.F."/>
        </authorList>
    </citation>
    <scope>NUCLEOTIDE SEQUENCE [LARGE SCALE GENOMIC DNA]</scope>
    <source>
        <strain evidence="1">8</strain>
        <tissue evidence="1">Leaf</tissue>
    </source>
</reference>
<evidence type="ECO:0000313" key="2">
    <source>
        <dbReference type="Proteomes" id="UP000593578"/>
    </source>
</evidence>
<accession>A0A7J8PTZ6</accession>
<dbReference type="AlphaFoldDB" id="A0A7J8PTZ6"/>
<dbReference type="EMBL" id="JABEZZ010000008">
    <property type="protein sequence ID" value="MBA0592761.1"/>
    <property type="molecule type" value="Genomic_DNA"/>
</dbReference>
<protein>
    <recommendedName>
        <fullName evidence="3">DUF4283 domain-containing protein</fullName>
    </recommendedName>
</protein>
<evidence type="ECO:0008006" key="3">
    <source>
        <dbReference type="Google" id="ProtNLM"/>
    </source>
</evidence>
<evidence type="ECO:0000313" key="1">
    <source>
        <dbReference type="EMBL" id="MBA0592761.1"/>
    </source>
</evidence>
<proteinExistence type="predicted"/>
<gene>
    <name evidence="1" type="ORF">Gorai_009736</name>
</gene>
<dbReference type="PANTHER" id="PTHR31286">
    <property type="entry name" value="GLYCINE-RICH CELL WALL STRUCTURAL PROTEIN 1.8-LIKE"/>
    <property type="match status" value="1"/>
</dbReference>
<comment type="caution">
    <text evidence="1">The sequence shown here is derived from an EMBL/GenBank/DDBJ whole genome shotgun (WGS) entry which is preliminary data.</text>
</comment>
<dbReference type="PANTHER" id="PTHR31286:SF99">
    <property type="entry name" value="DUF4283 DOMAIN-CONTAINING PROTEIN"/>
    <property type="match status" value="1"/>
</dbReference>
<dbReference type="Proteomes" id="UP000593578">
    <property type="component" value="Unassembled WGS sequence"/>
</dbReference>
<sequence>MAPFTSVLANSRIGRATKKVQRWEEDPPNGNEMAVDMEGIEKATFKDKLLGPSNGDDDIDILEGDIRMDEYPSTVMVWIRLHGAMHKKSTLMAIGSVIGTVVKIDYNTENGTRGRFARMAISIDL</sequence>
<dbReference type="InterPro" id="IPR040256">
    <property type="entry name" value="At4g02000-like"/>
</dbReference>